<dbReference type="InterPro" id="IPR009003">
    <property type="entry name" value="Peptidase_S1_PA"/>
</dbReference>
<gene>
    <name evidence="4" type="ORF">MNOR_LOCUS13923</name>
</gene>
<dbReference type="InterPro" id="IPR033116">
    <property type="entry name" value="TRYPSIN_SER"/>
</dbReference>
<feature type="domain" description="Peptidase S1" evidence="3">
    <location>
        <begin position="1"/>
        <end position="98"/>
    </location>
</feature>
<name>A0AAV2QNR3_MEGNR</name>
<dbReference type="AlphaFoldDB" id="A0AAV2QNR3"/>
<keyword evidence="5" id="KW-1185">Reference proteome</keyword>
<dbReference type="GO" id="GO:0004252">
    <property type="term" value="F:serine-type endopeptidase activity"/>
    <property type="evidence" value="ECO:0007669"/>
    <property type="project" value="InterPro"/>
</dbReference>
<feature type="non-terminal residue" evidence="4">
    <location>
        <position position="1"/>
    </location>
</feature>
<evidence type="ECO:0000259" key="3">
    <source>
        <dbReference type="PROSITE" id="PS50240"/>
    </source>
</evidence>
<dbReference type="PROSITE" id="PS50240">
    <property type="entry name" value="TRYPSIN_DOM"/>
    <property type="match status" value="1"/>
</dbReference>
<dbReference type="Proteomes" id="UP001497623">
    <property type="component" value="Unassembled WGS sequence"/>
</dbReference>
<feature type="compositionally biased region" description="Polar residues" evidence="2">
    <location>
        <begin position="109"/>
        <end position="128"/>
    </location>
</feature>
<evidence type="ECO:0000256" key="1">
    <source>
        <dbReference type="ARBA" id="ARBA00023157"/>
    </source>
</evidence>
<dbReference type="PANTHER" id="PTHR24253">
    <property type="entry name" value="TRANSMEMBRANE PROTEASE SERINE"/>
    <property type="match status" value="1"/>
</dbReference>
<accession>A0AAV2QNR3</accession>
<sequence length="171" mass="18611">SNQRCENEWILEASDNYDLVRTYDYPSGLTEQILCAGKEGVDACRGDSGGPLTFKESDGLQTVFGIIARGINCPLIPQLPGFYTRISHYIDWIHEETGIPGPPKPSAIPQLSPSTSRPVATVQPTSRPQPAPTTSRPRLTPRPVSTIQPTSRPQPAGCPTGFVMQSTECFK</sequence>
<dbReference type="Gene3D" id="2.40.10.10">
    <property type="entry name" value="Trypsin-like serine proteases"/>
    <property type="match status" value="1"/>
</dbReference>
<protein>
    <recommendedName>
        <fullName evidence="3">Peptidase S1 domain-containing protein</fullName>
    </recommendedName>
</protein>
<dbReference type="InterPro" id="IPR043504">
    <property type="entry name" value="Peptidase_S1_PA_chymotrypsin"/>
</dbReference>
<dbReference type="EMBL" id="CAXKWB010008167">
    <property type="protein sequence ID" value="CAL4089921.1"/>
    <property type="molecule type" value="Genomic_DNA"/>
</dbReference>
<comment type="caution">
    <text evidence="4">The sequence shown here is derived from an EMBL/GenBank/DDBJ whole genome shotgun (WGS) entry which is preliminary data.</text>
</comment>
<dbReference type="PROSITE" id="PS00135">
    <property type="entry name" value="TRYPSIN_SER"/>
    <property type="match status" value="1"/>
</dbReference>
<evidence type="ECO:0000313" key="5">
    <source>
        <dbReference type="Proteomes" id="UP001497623"/>
    </source>
</evidence>
<feature type="compositionally biased region" description="Low complexity" evidence="2">
    <location>
        <begin position="132"/>
        <end position="143"/>
    </location>
</feature>
<feature type="non-terminal residue" evidence="4">
    <location>
        <position position="171"/>
    </location>
</feature>
<dbReference type="InterPro" id="IPR001254">
    <property type="entry name" value="Trypsin_dom"/>
</dbReference>
<dbReference type="GO" id="GO:0006508">
    <property type="term" value="P:proteolysis"/>
    <property type="evidence" value="ECO:0007669"/>
    <property type="project" value="InterPro"/>
</dbReference>
<proteinExistence type="predicted"/>
<organism evidence="4 5">
    <name type="scientific">Meganyctiphanes norvegica</name>
    <name type="common">Northern krill</name>
    <name type="synonym">Thysanopoda norvegica</name>
    <dbReference type="NCBI Taxonomy" id="48144"/>
    <lineage>
        <taxon>Eukaryota</taxon>
        <taxon>Metazoa</taxon>
        <taxon>Ecdysozoa</taxon>
        <taxon>Arthropoda</taxon>
        <taxon>Crustacea</taxon>
        <taxon>Multicrustacea</taxon>
        <taxon>Malacostraca</taxon>
        <taxon>Eumalacostraca</taxon>
        <taxon>Eucarida</taxon>
        <taxon>Euphausiacea</taxon>
        <taxon>Euphausiidae</taxon>
        <taxon>Meganyctiphanes</taxon>
    </lineage>
</organism>
<dbReference type="Pfam" id="PF00089">
    <property type="entry name" value="Trypsin"/>
    <property type="match status" value="1"/>
</dbReference>
<dbReference type="PANTHER" id="PTHR24253:SF153">
    <property type="entry name" value="SERINE PROTEASE HEPSIN"/>
    <property type="match status" value="1"/>
</dbReference>
<dbReference type="SUPFAM" id="SSF50494">
    <property type="entry name" value="Trypsin-like serine proteases"/>
    <property type="match status" value="1"/>
</dbReference>
<evidence type="ECO:0000256" key="2">
    <source>
        <dbReference type="SAM" id="MobiDB-lite"/>
    </source>
</evidence>
<evidence type="ECO:0000313" key="4">
    <source>
        <dbReference type="EMBL" id="CAL4089921.1"/>
    </source>
</evidence>
<reference evidence="4 5" key="1">
    <citation type="submission" date="2024-05" db="EMBL/GenBank/DDBJ databases">
        <authorList>
            <person name="Wallberg A."/>
        </authorList>
    </citation>
    <scope>NUCLEOTIDE SEQUENCE [LARGE SCALE GENOMIC DNA]</scope>
</reference>
<keyword evidence="1" id="KW-1015">Disulfide bond</keyword>
<feature type="region of interest" description="Disordered" evidence="2">
    <location>
        <begin position="100"/>
        <end position="160"/>
    </location>
</feature>